<dbReference type="RefSeq" id="WP_105187252.1">
    <property type="nucleotide sequence ID" value="NZ_BAAAGO010000067.1"/>
</dbReference>
<dbReference type="InterPro" id="IPR021391">
    <property type="entry name" value="DUF3027"/>
</dbReference>
<sequence>MPVAKVLDRACAEAVDLAREAAEGRAGVMGVGEHLGVVADDVRVATHLFACTHPGYPGWTWQVTVARASRAKAVTVSEVTMLPGVGSLLAPRWVPWTERVGAGDLTPGVLMPTPDNDPRIEPGFTAANLPPDAEPAEWSATRAVVAELGLGRERVLSPFGRDEAAERWLHGLGGPDNPMTSQAPALCETCAYFIALTGPIGRSFGVCANEYTPSDGRVVSREHGCGAHSDVTEPSRGEQPSTPVWDTVTVDFGLF</sequence>
<evidence type="ECO:0000256" key="1">
    <source>
        <dbReference type="SAM" id="MobiDB-lite"/>
    </source>
</evidence>
<dbReference type="EMBL" id="LT985188">
    <property type="protein sequence ID" value="SPD88832.1"/>
    <property type="molecule type" value="Genomic_DNA"/>
</dbReference>
<accession>A0A2N9JML5</accession>
<evidence type="ECO:0000313" key="2">
    <source>
        <dbReference type="EMBL" id="SPD88832.1"/>
    </source>
</evidence>
<feature type="compositionally biased region" description="Basic and acidic residues" evidence="1">
    <location>
        <begin position="221"/>
        <end position="236"/>
    </location>
</feature>
<proteinExistence type="predicted"/>
<name>A0A2N9JML5_9ACTN</name>
<organism evidence="2 3">
    <name type="scientific">Micropruina glycogenica</name>
    <dbReference type="NCBI Taxonomy" id="75385"/>
    <lineage>
        <taxon>Bacteria</taxon>
        <taxon>Bacillati</taxon>
        <taxon>Actinomycetota</taxon>
        <taxon>Actinomycetes</taxon>
        <taxon>Propionibacteriales</taxon>
        <taxon>Nocardioidaceae</taxon>
        <taxon>Micropruina</taxon>
    </lineage>
</organism>
<evidence type="ECO:0008006" key="4">
    <source>
        <dbReference type="Google" id="ProtNLM"/>
    </source>
</evidence>
<dbReference type="OrthoDB" id="3210158at2"/>
<dbReference type="Pfam" id="PF11228">
    <property type="entry name" value="DUF3027"/>
    <property type="match status" value="1"/>
</dbReference>
<evidence type="ECO:0000313" key="3">
    <source>
        <dbReference type="Proteomes" id="UP000238164"/>
    </source>
</evidence>
<reference evidence="2 3" key="1">
    <citation type="submission" date="2018-02" db="EMBL/GenBank/DDBJ databases">
        <authorList>
            <person name="Cohen D.B."/>
            <person name="Kent A.D."/>
        </authorList>
    </citation>
    <scope>NUCLEOTIDE SEQUENCE [LARGE SCALE GENOMIC DNA]</scope>
    <source>
        <strain evidence="2">1</strain>
    </source>
</reference>
<dbReference type="AlphaFoldDB" id="A0A2N9JML5"/>
<dbReference type="Proteomes" id="UP000238164">
    <property type="component" value="Chromosome 1"/>
</dbReference>
<keyword evidence="3" id="KW-1185">Reference proteome</keyword>
<dbReference type="KEGG" id="mgg:MPLG2_3802"/>
<feature type="region of interest" description="Disordered" evidence="1">
    <location>
        <begin position="221"/>
        <end position="242"/>
    </location>
</feature>
<protein>
    <recommendedName>
        <fullName evidence="4">DUF3027 domain-containing protein</fullName>
    </recommendedName>
</protein>
<gene>
    <name evidence="2" type="ORF">MPLG2_3802</name>
</gene>